<name>A0A0E9SQX2_ANGAN</name>
<dbReference type="EMBL" id="GBXM01065669">
    <property type="protein sequence ID" value="JAH42908.1"/>
    <property type="molecule type" value="Transcribed_RNA"/>
</dbReference>
<organism evidence="1">
    <name type="scientific">Anguilla anguilla</name>
    <name type="common">European freshwater eel</name>
    <name type="synonym">Muraena anguilla</name>
    <dbReference type="NCBI Taxonomy" id="7936"/>
    <lineage>
        <taxon>Eukaryota</taxon>
        <taxon>Metazoa</taxon>
        <taxon>Chordata</taxon>
        <taxon>Craniata</taxon>
        <taxon>Vertebrata</taxon>
        <taxon>Euteleostomi</taxon>
        <taxon>Actinopterygii</taxon>
        <taxon>Neopterygii</taxon>
        <taxon>Teleostei</taxon>
        <taxon>Anguilliformes</taxon>
        <taxon>Anguillidae</taxon>
        <taxon>Anguilla</taxon>
    </lineage>
</organism>
<protein>
    <submittedName>
        <fullName evidence="1">Uncharacterized protein</fullName>
    </submittedName>
</protein>
<sequence length="26" mass="3170">MEVNYYCILNATECGYRNELNQFFFS</sequence>
<proteinExistence type="predicted"/>
<accession>A0A0E9SQX2</accession>
<dbReference type="AlphaFoldDB" id="A0A0E9SQX2"/>
<evidence type="ECO:0000313" key="1">
    <source>
        <dbReference type="EMBL" id="JAH42908.1"/>
    </source>
</evidence>
<reference evidence="1" key="1">
    <citation type="submission" date="2014-11" db="EMBL/GenBank/DDBJ databases">
        <authorList>
            <person name="Amaro Gonzalez C."/>
        </authorList>
    </citation>
    <scope>NUCLEOTIDE SEQUENCE</scope>
</reference>
<reference evidence="1" key="2">
    <citation type="journal article" date="2015" name="Fish Shellfish Immunol.">
        <title>Early steps in the European eel (Anguilla anguilla)-Vibrio vulnificus interaction in the gills: Role of the RtxA13 toxin.</title>
        <authorList>
            <person name="Callol A."/>
            <person name="Pajuelo D."/>
            <person name="Ebbesson L."/>
            <person name="Teles M."/>
            <person name="MacKenzie S."/>
            <person name="Amaro C."/>
        </authorList>
    </citation>
    <scope>NUCLEOTIDE SEQUENCE</scope>
</reference>